<sequence length="191" mass="21722">MKIVESVDNKGDFEKIITEEPVSSVWEATAEICTSRPRFEAKVDYPLHSPDETFPDHITDELYDRFLDWRNEMEWENHSPKGMLQKLLAPINSRHPFADKLKGLHLEAMNHWGGEDNNKYSIVSDELGAGIGVGRESPARIFQKDVDVSPPSDFTKLAFADAIDELSRKGVVIKTTQQPRWIFLATSSSNY</sequence>
<comment type="caution">
    <text evidence="1">The sequence shown here is derived from an EMBL/GenBank/DDBJ whole genome shotgun (WGS) entry which is preliminary data.</text>
</comment>
<evidence type="ECO:0000313" key="1">
    <source>
        <dbReference type="EMBL" id="GMH74481.1"/>
    </source>
</evidence>
<dbReference type="Proteomes" id="UP001162640">
    <property type="component" value="Unassembled WGS sequence"/>
</dbReference>
<gene>
    <name evidence="1" type="ORF">TL16_g06478</name>
</gene>
<reference evidence="2" key="1">
    <citation type="journal article" date="2023" name="Commun. Biol.">
        <title>Genome analysis of Parmales, the sister group of diatoms, reveals the evolutionary specialization of diatoms from phago-mixotrophs to photoautotrophs.</title>
        <authorList>
            <person name="Ban H."/>
            <person name="Sato S."/>
            <person name="Yoshikawa S."/>
            <person name="Yamada K."/>
            <person name="Nakamura Y."/>
            <person name="Ichinomiya M."/>
            <person name="Sato N."/>
            <person name="Blanc-Mathieu R."/>
            <person name="Endo H."/>
            <person name="Kuwata A."/>
            <person name="Ogata H."/>
        </authorList>
    </citation>
    <scope>NUCLEOTIDE SEQUENCE [LARGE SCALE GENOMIC DNA]</scope>
</reference>
<accession>A0A9W7AKA4</accession>
<protein>
    <submittedName>
        <fullName evidence="1">Uncharacterized protein</fullName>
    </submittedName>
</protein>
<dbReference type="EMBL" id="BLQM01000196">
    <property type="protein sequence ID" value="GMH74481.1"/>
    <property type="molecule type" value="Genomic_DNA"/>
</dbReference>
<organism evidence="1 2">
    <name type="scientific">Triparma laevis f. inornata</name>
    <dbReference type="NCBI Taxonomy" id="1714386"/>
    <lineage>
        <taxon>Eukaryota</taxon>
        <taxon>Sar</taxon>
        <taxon>Stramenopiles</taxon>
        <taxon>Ochrophyta</taxon>
        <taxon>Bolidophyceae</taxon>
        <taxon>Parmales</taxon>
        <taxon>Triparmaceae</taxon>
        <taxon>Triparma</taxon>
    </lineage>
</organism>
<dbReference type="AlphaFoldDB" id="A0A9W7AKA4"/>
<proteinExistence type="predicted"/>
<evidence type="ECO:0000313" key="2">
    <source>
        <dbReference type="Proteomes" id="UP001162640"/>
    </source>
</evidence>
<name>A0A9W7AKA4_9STRA</name>